<protein>
    <submittedName>
        <fullName evidence="2">Uncharacterized protein</fullName>
    </submittedName>
</protein>
<dbReference type="Proteomes" id="UP001162483">
    <property type="component" value="Unassembled WGS sequence"/>
</dbReference>
<dbReference type="EMBL" id="CATNWA010021963">
    <property type="protein sequence ID" value="CAI9624602.1"/>
    <property type="molecule type" value="Genomic_DNA"/>
</dbReference>
<organism evidence="2 3">
    <name type="scientific">Staurois parvus</name>
    <dbReference type="NCBI Taxonomy" id="386267"/>
    <lineage>
        <taxon>Eukaryota</taxon>
        <taxon>Metazoa</taxon>
        <taxon>Chordata</taxon>
        <taxon>Craniata</taxon>
        <taxon>Vertebrata</taxon>
        <taxon>Euteleostomi</taxon>
        <taxon>Amphibia</taxon>
        <taxon>Batrachia</taxon>
        <taxon>Anura</taxon>
        <taxon>Neobatrachia</taxon>
        <taxon>Ranoidea</taxon>
        <taxon>Ranidae</taxon>
        <taxon>Staurois</taxon>
    </lineage>
</organism>
<evidence type="ECO:0000256" key="1">
    <source>
        <dbReference type="SAM" id="MobiDB-lite"/>
    </source>
</evidence>
<comment type="caution">
    <text evidence="2">The sequence shown here is derived from an EMBL/GenBank/DDBJ whole genome shotgun (WGS) entry which is preliminary data.</text>
</comment>
<keyword evidence="3" id="KW-1185">Reference proteome</keyword>
<reference evidence="2" key="1">
    <citation type="submission" date="2023-05" db="EMBL/GenBank/DDBJ databases">
        <authorList>
            <person name="Stuckert A."/>
        </authorList>
    </citation>
    <scope>NUCLEOTIDE SEQUENCE</scope>
</reference>
<proteinExistence type="predicted"/>
<gene>
    <name evidence="2" type="ORF">SPARVUS_LOCUS16724803</name>
</gene>
<name>A0ABN9HUW9_9NEOB</name>
<evidence type="ECO:0000313" key="3">
    <source>
        <dbReference type="Proteomes" id="UP001162483"/>
    </source>
</evidence>
<sequence>MRPYFMLQEYNPNAHVPALKNGCVYKWVLQRPSAGTEQNQEGRMSPAHRGSPIWV</sequence>
<feature type="region of interest" description="Disordered" evidence="1">
    <location>
        <begin position="35"/>
        <end position="55"/>
    </location>
</feature>
<evidence type="ECO:0000313" key="2">
    <source>
        <dbReference type="EMBL" id="CAI9624602.1"/>
    </source>
</evidence>
<accession>A0ABN9HUW9</accession>